<evidence type="ECO:0000313" key="3">
    <source>
        <dbReference type="Proteomes" id="UP001225072"/>
    </source>
</evidence>
<evidence type="ECO:0000256" key="1">
    <source>
        <dbReference type="SAM" id="Phobius"/>
    </source>
</evidence>
<dbReference type="RefSeq" id="WP_307450831.1">
    <property type="nucleotide sequence ID" value="NZ_JAUTAL010000001.1"/>
</dbReference>
<reference evidence="2 3" key="1">
    <citation type="submission" date="2023-07" db="EMBL/GenBank/DDBJ databases">
        <title>Functional and genomic diversity of the sorghum phyllosphere microbiome.</title>
        <authorList>
            <person name="Shade A."/>
        </authorList>
    </citation>
    <scope>NUCLEOTIDE SEQUENCE [LARGE SCALE GENOMIC DNA]</scope>
    <source>
        <strain evidence="2 3">SORGH_AS_1064</strain>
    </source>
</reference>
<dbReference type="Proteomes" id="UP001225072">
    <property type="component" value="Unassembled WGS sequence"/>
</dbReference>
<comment type="caution">
    <text evidence="2">The sequence shown here is derived from an EMBL/GenBank/DDBJ whole genome shotgun (WGS) entry which is preliminary data.</text>
</comment>
<accession>A0ABU0TJY9</accession>
<feature type="transmembrane region" description="Helical" evidence="1">
    <location>
        <begin position="12"/>
        <end position="30"/>
    </location>
</feature>
<evidence type="ECO:0008006" key="4">
    <source>
        <dbReference type="Google" id="ProtNLM"/>
    </source>
</evidence>
<dbReference type="EMBL" id="JAUTAL010000001">
    <property type="protein sequence ID" value="MDQ1097369.1"/>
    <property type="molecule type" value="Genomic_DNA"/>
</dbReference>
<gene>
    <name evidence="2" type="ORF">QE404_002516</name>
</gene>
<protein>
    <recommendedName>
        <fullName evidence="4">Cytochrome c domain-containing protein</fullName>
    </recommendedName>
</protein>
<keyword evidence="1" id="KW-0812">Transmembrane</keyword>
<sequence length="118" mass="13596">MIFRENRNLKNFISKLLFGIYFLALFSQSFHHHDRSDIFKGFNLKNKENTMAKTGAKAKSGDCLACHFLATGNTLIPEEFSLTFEHASHEAEQMIAVQEKLWDQIKFNFRLRGPPSVS</sequence>
<organism evidence="2 3">
    <name type="scientific">Chryseobacterium camelliae</name>
    <dbReference type="NCBI Taxonomy" id="1265445"/>
    <lineage>
        <taxon>Bacteria</taxon>
        <taxon>Pseudomonadati</taxon>
        <taxon>Bacteroidota</taxon>
        <taxon>Flavobacteriia</taxon>
        <taxon>Flavobacteriales</taxon>
        <taxon>Weeksellaceae</taxon>
        <taxon>Chryseobacterium group</taxon>
        <taxon>Chryseobacterium</taxon>
    </lineage>
</organism>
<keyword evidence="1" id="KW-0472">Membrane</keyword>
<evidence type="ECO:0000313" key="2">
    <source>
        <dbReference type="EMBL" id="MDQ1097369.1"/>
    </source>
</evidence>
<name>A0ABU0TJY9_9FLAO</name>
<keyword evidence="3" id="KW-1185">Reference proteome</keyword>
<proteinExistence type="predicted"/>
<keyword evidence="1" id="KW-1133">Transmembrane helix</keyword>